<keyword evidence="3" id="KW-1185">Reference proteome</keyword>
<gene>
    <name evidence="2" type="ORF">E2562_001488</name>
</gene>
<accession>A0A6G1DBZ1</accession>
<feature type="compositionally biased region" description="Low complexity" evidence="1">
    <location>
        <begin position="13"/>
        <end position="34"/>
    </location>
</feature>
<feature type="compositionally biased region" description="Basic and acidic residues" evidence="1">
    <location>
        <begin position="334"/>
        <end position="347"/>
    </location>
</feature>
<proteinExistence type="predicted"/>
<feature type="compositionally biased region" description="Low complexity" evidence="1">
    <location>
        <begin position="377"/>
        <end position="387"/>
    </location>
</feature>
<dbReference type="AlphaFoldDB" id="A0A6G1DBZ1"/>
<protein>
    <submittedName>
        <fullName evidence="2">Uncharacterized protein</fullName>
    </submittedName>
</protein>
<feature type="compositionally biased region" description="Acidic residues" evidence="1">
    <location>
        <begin position="506"/>
        <end position="517"/>
    </location>
</feature>
<feature type="region of interest" description="Disordered" evidence="1">
    <location>
        <begin position="440"/>
        <end position="468"/>
    </location>
</feature>
<feature type="compositionally biased region" description="Basic and acidic residues" evidence="1">
    <location>
        <begin position="57"/>
        <end position="72"/>
    </location>
</feature>
<feature type="compositionally biased region" description="Pro residues" evidence="1">
    <location>
        <begin position="1"/>
        <end position="12"/>
    </location>
</feature>
<feature type="region of interest" description="Disordered" evidence="1">
    <location>
        <begin position="322"/>
        <end position="387"/>
    </location>
</feature>
<feature type="region of interest" description="Disordered" evidence="1">
    <location>
        <begin position="484"/>
        <end position="537"/>
    </location>
</feature>
<dbReference type="OrthoDB" id="644317at2759"/>
<dbReference type="EMBL" id="SPHZ02000006">
    <property type="protein sequence ID" value="KAF0910305.1"/>
    <property type="molecule type" value="Genomic_DNA"/>
</dbReference>
<sequence>MGEPAPPEPSEPNPTESNDATASDATASDATSSDWISEEQEGSPMHPNDLLEACDSPQRDDARPRPPHVDYTHYKATGMRRLRQVLEADWFPIARDPHGTLGNIRLWTRVQKDLYLAMRDKMGPGQTGLSEHQALQWTSLSAAAGGFDIRSLFTAQPGLSELVVRTHRFAPDEVTQMWDPVFPTNDQARVFLHDGEVASRSQKELSLAASVVLAAIRRTLITRKGTKEGVTAVMQWVLYHLFSRQRFDIVDLMLAEMEDVIYNAIGCQLPYGPYLFALLRMAELVDIVSYRMLPCTISTYSPAPVIDRRHGDRALPVPAAGVPAVDSAEEEAPREDIPVQDLREATRFPRSAPPMPRASSNRSPREPPCPPTSTDMPTSAGTAAPSSAVVERLTSCTGATEEDPATVREVTLASVVVRPTTEDDTTAIAEVSSTAFTNVDETAGRPTPLACATKDHPPTKEGPASTIEGDTTAPAEVSPSAFHVVDEAAGRPTPLTGATEDRTPAEEDPASTSEDDTTAPSEVSPITLLMVTRQLGD</sequence>
<comment type="caution">
    <text evidence="2">The sequence shown here is derived from an EMBL/GenBank/DDBJ whole genome shotgun (WGS) entry which is preliminary data.</text>
</comment>
<organism evidence="2 3">
    <name type="scientific">Oryza meyeriana var. granulata</name>
    <dbReference type="NCBI Taxonomy" id="110450"/>
    <lineage>
        <taxon>Eukaryota</taxon>
        <taxon>Viridiplantae</taxon>
        <taxon>Streptophyta</taxon>
        <taxon>Embryophyta</taxon>
        <taxon>Tracheophyta</taxon>
        <taxon>Spermatophyta</taxon>
        <taxon>Magnoliopsida</taxon>
        <taxon>Liliopsida</taxon>
        <taxon>Poales</taxon>
        <taxon>Poaceae</taxon>
        <taxon>BOP clade</taxon>
        <taxon>Oryzoideae</taxon>
        <taxon>Oryzeae</taxon>
        <taxon>Oryzinae</taxon>
        <taxon>Oryza</taxon>
        <taxon>Oryza meyeriana</taxon>
    </lineage>
</organism>
<evidence type="ECO:0000256" key="1">
    <source>
        <dbReference type="SAM" id="MobiDB-lite"/>
    </source>
</evidence>
<dbReference type="Proteomes" id="UP000479710">
    <property type="component" value="Unassembled WGS sequence"/>
</dbReference>
<reference evidence="2 3" key="1">
    <citation type="submission" date="2019-11" db="EMBL/GenBank/DDBJ databases">
        <title>Whole genome sequence of Oryza granulata.</title>
        <authorList>
            <person name="Li W."/>
        </authorList>
    </citation>
    <scope>NUCLEOTIDE SEQUENCE [LARGE SCALE GENOMIC DNA]</scope>
    <source>
        <strain evidence="3">cv. Menghai</strain>
        <tissue evidence="2">Leaf</tissue>
    </source>
</reference>
<evidence type="ECO:0000313" key="2">
    <source>
        <dbReference type="EMBL" id="KAF0910305.1"/>
    </source>
</evidence>
<name>A0A6G1DBZ1_9ORYZ</name>
<feature type="region of interest" description="Disordered" evidence="1">
    <location>
        <begin position="1"/>
        <end position="72"/>
    </location>
</feature>
<evidence type="ECO:0000313" key="3">
    <source>
        <dbReference type="Proteomes" id="UP000479710"/>
    </source>
</evidence>